<evidence type="ECO:0000313" key="1">
    <source>
        <dbReference type="EMBL" id="EGT54910.1"/>
    </source>
</evidence>
<dbReference type="EMBL" id="GL379848">
    <property type="protein sequence ID" value="EGT54910.1"/>
    <property type="molecule type" value="Genomic_DNA"/>
</dbReference>
<proteinExistence type="predicted"/>
<dbReference type="HOGENOM" id="CLU_294968_0_0_1"/>
<gene>
    <name evidence="1" type="ORF">CAEBREN_24290</name>
</gene>
<reference evidence="2" key="1">
    <citation type="submission" date="2011-07" db="EMBL/GenBank/DDBJ databases">
        <authorList>
            <consortium name="Caenorhabditis brenneri Sequencing and Analysis Consortium"/>
            <person name="Wilson R.K."/>
        </authorList>
    </citation>
    <scope>NUCLEOTIDE SEQUENCE [LARGE SCALE GENOMIC DNA]</scope>
    <source>
        <strain evidence="2">PB2801</strain>
    </source>
</reference>
<dbReference type="InParanoid" id="G0N7T9"/>
<sequence length="1027" mass="119089">MAAMANDVMREAVVIDVKDGAHDQMEVLAYVFKMNQFVTFPHHEGFPEWSFITLRLHNDTVWGVQRDGRWESRAYQWQAMERPWGRGERDFVLKGVIRRFWVTGRTLTHSYVDHKTLGLIKIPHGAWEGKEKQRFEVGRMAPEVFNGQECHFLVERKDESEFESDSDDSESSFEAPVWVPLYLLLRHLQYSSISHTERKQNGSSKVCVLYDIDRKNKMFSGRAWNIKTGFSTPFLDVDYRVKFRHFMRVHFLPDGSACGYEAISLTDWRVCEGRESGSEIEQVKVSGLLPRGGHYHKDEKGEIFDSPIGAIRMSPLMCSIAEYDRLEKVIVSPLPRPEIFKGKTIFWEGTDFLDTEQPEHLKPSEPENRLHKQLFRMKKLIKSGKSIIARIRSRAQYIQDNLYDDMGTFIENCDDILNEAVDYCSSPDEVEELIWDSIRTQDLGVKILGYFLDNCKKSLQQKDAEKYDTYIKMKKEPSLPFFVIFSSSIGLSLQIAIFRCSCCITPTNKSAMMANDVRREAVVVDVTEGAHDQKEVEVYVFKLNKFISFYHPDGFQEYSFIRLRVMNDETGYNAVIDDRRATRIYKFEAEERPFGKGPKDFLLTGIINKNWVLDQDWNEDHFFVDHLTIGLVKVPNGVWGKGWKKEVIIGRLENPIYHNGKECHFQVEKADFIQREDSDDDDDSDSSEDFLDDAFWTSTAYRSSANKNKMSLQRNDVPFVGTRCNYSEVCVLHDIQRRNQLLSGRAWNSATGVSTPFLDIDYRLRFRHLMRVHFSPDGSACGFESVNHPDWRVCEGRIDSEIEMVKMTGIIDMRCNYHEDAEGKVFNSPVGAIRMNPFLCAEPGRHNLVKVKISYLSPPENFQGRKIYWEVSEFLDQEQLRKTAIFPSLSEGRDPLLQHVTRMSDLLQYALPRIAYVKNQARYMPDRVFNDLGIFVENSKDLLNEIPFASTREEAKELISDSDRTQDLGVEIFQWLLENCTQTLHPQDVHDYKTYLKMREDVRIGFDSETRCANCKDCGSRTASNLT</sequence>
<accession>G0N7T9</accession>
<name>G0N7T9_CAEBE</name>
<protein>
    <submittedName>
        <fullName evidence="1">Uncharacterized protein</fullName>
    </submittedName>
</protein>
<dbReference type="Proteomes" id="UP000008068">
    <property type="component" value="Unassembled WGS sequence"/>
</dbReference>
<dbReference type="AlphaFoldDB" id="G0N7T9"/>
<organism evidence="2">
    <name type="scientific">Caenorhabditis brenneri</name>
    <name type="common">Nematode worm</name>
    <dbReference type="NCBI Taxonomy" id="135651"/>
    <lineage>
        <taxon>Eukaryota</taxon>
        <taxon>Metazoa</taxon>
        <taxon>Ecdysozoa</taxon>
        <taxon>Nematoda</taxon>
        <taxon>Chromadorea</taxon>
        <taxon>Rhabditida</taxon>
        <taxon>Rhabditina</taxon>
        <taxon>Rhabditomorpha</taxon>
        <taxon>Rhabditoidea</taxon>
        <taxon>Rhabditidae</taxon>
        <taxon>Peloderinae</taxon>
        <taxon>Caenorhabditis</taxon>
    </lineage>
</organism>
<keyword evidence="2" id="KW-1185">Reference proteome</keyword>
<evidence type="ECO:0000313" key="2">
    <source>
        <dbReference type="Proteomes" id="UP000008068"/>
    </source>
</evidence>